<feature type="region of interest" description="Disordered" evidence="1">
    <location>
        <begin position="59"/>
        <end position="80"/>
    </location>
</feature>
<dbReference type="Proteomes" id="UP000626109">
    <property type="component" value="Unassembled WGS sequence"/>
</dbReference>
<keyword evidence="2" id="KW-0472">Membrane</keyword>
<feature type="transmembrane region" description="Helical" evidence="2">
    <location>
        <begin position="16"/>
        <end position="36"/>
    </location>
</feature>
<feature type="region of interest" description="Disordered" evidence="1">
    <location>
        <begin position="279"/>
        <end position="298"/>
    </location>
</feature>
<accession>A0A813K0A4</accession>
<dbReference type="EMBL" id="CAJNNW010026895">
    <property type="protein sequence ID" value="CAE8688456.1"/>
    <property type="molecule type" value="Genomic_DNA"/>
</dbReference>
<proteinExistence type="predicted"/>
<reference evidence="3" key="1">
    <citation type="submission" date="2021-02" db="EMBL/GenBank/DDBJ databases">
        <authorList>
            <person name="Dougan E. K."/>
            <person name="Rhodes N."/>
            <person name="Thang M."/>
            <person name="Chan C."/>
        </authorList>
    </citation>
    <scope>NUCLEOTIDE SEQUENCE</scope>
</reference>
<feature type="region of interest" description="Disordered" evidence="1">
    <location>
        <begin position="151"/>
        <end position="175"/>
    </location>
</feature>
<feature type="compositionally biased region" description="Low complexity" evidence="1">
    <location>
        <begin position="281"/>
        <end position="298"/>
    </location>
</feature>
<keyword evidence="2" id="KW-1133">Transmembrane helix</keyword>
<sequence length="298" mass="32737">MQYKCEAHILVSSRTFLLLLLLRLVVMCFLHFSCNLPGMRYLVGIRECTDVPSITLRSFSKTKSRGPRPKGLTSSGRSKLTGAFPSGRSFIDVAAAVDADSFRAAAGFLDTEPMPDRPSLLLKEEAEEEISAPDDSEPEVEVARDAVRAEALSPRLDPAAKPQPETQDGSDGVPRFFQNSQLSFPALKQTSMTVHDITLLDAMGRWNLPVSRLMCCAFHAHTLELKSGIKRFSKMQCRRTFPPGIGGSLQCQGCGMIDVSDDEDDMSTWRCYICGSDSQASIDRSTSSPMSSSSRVRL</sequence>
<dbReference type="AlphaFoldDB" id="A0A813K0A4"/>
<keyword evidence="2" id="KW-0812">Transmembrane</keyword>
<comment type="caution">
    <text evidence="3">The sequence shown here is derived from an EMBL/GenBank/DDBJ whole genome shotgun (WGS) entry which is preliminary data.</text>
</comment>
<protein>
    <submittedName>
        <fullName evidence="3">Uncharacterized protein</fullName>
    </submittedName>
</protein>
<evidence type="ECO:0000313" key="4">
    <source>
        <dbReference type="Proteomes" id="UP000626109"/>
    </source>
</evidence>
<organism evidence="3 4">
    <name type="scientific">Polarella glacialis</name>
    <name type="common">Dinoflagellate</name>
    <dbReference type="NCBI Taxonomy" id="89957"/>
    <lineage>
        <taxon>Eukaryota</taxon>
        <taxon>Sar</taxon>
        <taxon>Alveolata</taxon>
        <taxon>Dinophyceae</taxon>
        <taxon>Suessiales</taxon>
        <taxon>Suessiaceae</taxon>
        <taxon>Polarella</taxon>
    </lineage>
</organism>
<name>A0A813K0A4_POLGL</name>
<evidence type="ECO:0000313" key="3">
    <source>
        <dbReference type="EMBL" id="CAE8688456.1"/>
    </source>
</evidence>
<evidence type="ECO:0000256" key="1">
    <source>
        <dbReference type="SAM" id="MobiDB-lite"/>
    </source>
</evidence>
<gene>
    <name evidence="3" type="ORF">PGLA2088_LOCUS25927</name>
</gene>
<evidence type="ECO:0000256" key="2">
    <source>
        <dbReference type="SAM" id="Phobius"/>
    </source>
</evidence>